<dbReference type="Proteomes" id="UP001548189">
    <property type="component" value="Unassembled WGS sequence"/>
</dbReference>
<sequence length="150" mass="16913">MSDKNLDGEKSVQCINSAVDNWLAERNQLLVQYFRLSGNRNSPSLPDGEQINQFCGLLIDYVSAGHFEVYEQIVGACEINGAESIQLLEKLYPEISETTDIVVNFNDKYSQFVEDAAFDHLDKDLSVLGEAIAKRVELEDNLIDTLRTKH</sequence>
<keyword evidence="2" id="KW-1185">Reference proteome</keyword>
<accession>A0ABV2BV73</accession>
<dbReference type="EMBL" id="JBEVCJ010000014">
    <property type="protein sequence ID" value="MET1255854.1"/>
    <property type="molecule type" value="Genomic_DNA"/>
</dbReference>
<name>A0ABV2BV73_9GAMM</name>
<dbReference type="NCBIfam" id="NF008723">
    <property type="entry name" value="PRK11718.1"/>
    <property type="match status" value="1"/>
</dbReference>
<evidence type="ECO:0000313" key="2">
    <source>
        <dbReference type="Proteomes" id="UP001548189"/>
    </source>
</evidence>
<dbReference type="Gene3D" id="1.20.120.1370">
    <property type="entry name" value="Regulator of RNA polymerase sigma(70) subunit, domain 4"/>
    <property type="match status" value="1"/>
</dbReference>
<dbReference type="InterPro" id="IPR038309">
    <property type="entry name" value="Rsd/AlgQ_sf"/>
</dbReference>
<dbReference type="Pfam" id="PF04353">
    <property type="entry name" value="Rsd_AlgQ"/>
    <property type="match status" value="1"/>
</dbReference>
<proteinExistence type="predicted"/>
<gene>
    <name evidence="1" type="primary">rsd</name>
    <name evidence="1" type="ORF">ABVT43_12010</name>
</gene>
<comment type="caution">
    <text evidence="1">The sequence shown here is derived from an EMBL/GenBank/DDBJ whole genome shotgun (WGS) entry which is preliminary data.</text>
</comment>
<dbReference type="PIRSF" id="PIRSF016548">
    <property type="entry name" value="Rsd_AlgQ"/>
    <property type="match status" value="1"/>
</dbReference>
<reference evidence="1 2" key="1">
    <citation type="submission" date="2024-06" db="EMBL/GenBank/DDBJ databases">
        <authorList>
            <person name="Li F."/>
        </authorList>
    </citation>
    <scope>NUCLEOTIDE SEQUENCE [LARGE SCALE GENOMIC DNA]</scope>
    <source>
        <strain evidence="1 2">GXAS 311</strain>
    </source>
</reference>
<organism evidence="1 2">
    <name type="scientific">Aliikangiella maris</name>
    <dbReference type="NCBI Taxonomy" id="3162458"/>
    <lineage>
        <taxon>Bacteria</taxon>
        <taxon>Pseudomonadati</taxon>
        <taxon>Pseudomonadota</taxon>
        <taxon>Gammaproteobacteria</taxon>
        <taxon>Oceanospirillales</taxon>
        <taxon>Pleioneaceae</taxon>
        <taxon>Aliikangiella</taxon>
    </lineage>
</organism>
<protein>
    <submittedName>
        <fullName evidence="1">Sigma D regulator</fullName>
    </submittedName>
</protein>
<evidence type="ECO:0000313" key="1">
    <source>
        <dbReference type="EMBL" id="MET1255854.1"/>
    </source>
</evidence>
<dbReference type="InterPro" id="IPR007448">
    <property type="entry name" value="Sigma70_reg_Rsd_AlgQ"/>
</dbReference>